<accession>X0V3P6</accession>
<proteinExistence type="predicted"/>
<gene>
    <name evidence="1" type="ORF">S01H1_38551</name>
</gene>
<sequence length="54" mass="5867">PDQAIESPFVACSGFAAFQVQFGYTAKAAWRVMRGPLGGYTEKGVLELNDFIPN</sequence>
<evidence type="ECO:0000313" key="1">
    <source>
        <dbReference type="EMBL" id="GAG05987.1"/>
    </source>
</evidence>
<dbReference type="AlphaFoldDB" id="X0V3P6"/>
<dbReference type="EMBL" id="BARS01024278">
    <property type="protein sequence ID" value="GAG05987.1"/>
    <property type="molecule type" value="Genomic_DNA"/>
</dbReference>
<comment type="caution">
    <text evidence="1">The sequence shown here is derived from an EMBL/GenBank/DDBJ whole genome shotgun (WGS) entry which is preliminary data.</text>
</comment>
<feature type="non-terminal residue" evidence="1">
    <location>
        <position position="1"/>
    </location>
</feature>
<name>X0V3P6_9ZZZZ</name>
<reference evidence="1" key="1">
    <citation type="journal article" date="2014" name="Front. Microbiol.">
        <title>High frequency of phylogenetically diverse reductive dehalogenase-homologous genes in deep subseafloor sedimentary metagenomes.</title>
        <authorList>
            <person name="Kawai M."/>
            <person name="Futagami T."/>
            <person name="Toyoda A."/>
            <person name="Takaki Y."/>
            <person name="Nishi S."/>
            <person name="Hori S."/>
            <person name="Arai W."/>
            <person name="Tsubouchi T."/>
            <person name="Morono Y."/>
            <person name="Uchiyama I."/>
            <person name="Ito T."/>
            <person name="Fujiyama A."/>
            <person name="Inagaki F."/>
            <person name="Takami H."/>
        </authorList>
    </citation>
    <scope>NUCLEOTIDE SEQUENCE</scope>
    <source>
        <strain evidence="1">Expedition CK06-06</strain>
    </source>
</reference>
<organism evidence="1">
    <name type="scientific">marine sediment metagenome</name>
    <dbReference type="NCBI Taxonomy" id="412755"/>
    <lineage>
        <taxon>unclassified sequences</taxon>
        <taxon>metagenomes</taxon>
        <taxon>ecological metagenomes</taxon>
    </lineage>
</organism>
<protein>
    <submittedName>
        <fullName evidence="1">Uncharacterized protein</fullName>
    </submittedName>
</protein>